<dbReference type="Gene3D" id="3.40.800.20">
    <property type="entry name" value="Histone deacetylase domain"/>
    <property type="match status" value="1"/>
</dbReference>
<dbReference type="STRING" id="7398.A0A1A9ZCP5"/>
<reference evidence="1" key="2">
    <citation type="submission" date="2020-05" db="UniProtKB">
        <authorList>
            <consortium name="EnsemblMetazoa"/>
        </authorList>
    </citation>
    <scope>IDENTIFICATION</scope>
    <source>
        <strain evidence="1">IAEA</strain>
    </source>
</reference>
<dbReference type="Proteomes" id="UP000092445">
    <property type="component" value="Unassembled WGS sequence"/>
</dbReference>
<dbReference type="EnsemblMetazoa" id="GPAI010687-RA">
    <property type="protein sequence ID" value="GPAI010687-PA"/>
    <property type="gene ID" value="GPAI010687"/>
</dbReference>
<reference evidence="2" key="1">
    <citation type="submission" date="2014-03" db="EMBL/GenBank/DDBJ databases">
        <authorList>
            <person name="Aksoy S."/>
            <person name="Warren W."/>
            <person name="Wilson R.K."/>
        </authorList>
    </citation>
    <scope>NUCLEOTIDE SEQUENCE [LARGE SCALE GENOMIC DNA]</scope>
    <source>
        <strain evidence="2">IAEA</strain>
    </source>
</reference>
<keyword evidence="2" id="KW-1185">Reference proteome</keyword>
<dbReference type="AlphaFoldDB" id="A0A1A9ZCP5"/>
<accession>A0A1A9ZCP5</accession>
<dbReference type="InterPro" id="IPR037138">
    <property type="entry name" value="His_deacetylse_dom_sf"/>
</dbReference>
<protein>
    <submittedName>
        <fullName evidence="1">Uncharacterized protein</fullName>
    </submittedName>
</protein>
<sequence>MMSLWDVLKEIWKSPALYPHLINSFLKLANSRLAVVIEGSECVASWAEGVALMLRVLLGEPCPILSEKLEPPCLSLRESILNCICSHRPYWRCLQLRDTYAIDELNTTKPQMNLHKIKRLCIKKPPLEQFSTQVLVPHDLIEKDCLKLNCYRIAYVFVMFMTS</sequence>
<proteinExistence type="predicted"/>
<organism evidence="1 2">
    <name type="scientific">Glossina pallidipes</name>
    <name type="common">Tsetse fly</name>
    <dbReference type="NCBI Taxonomy" id="7398"/>
    <lineage>
        <taxon>Eukaryota</taxon>
        <taxon>Metazoa</taxon>
        <taxon>Ecdysozoa</taxon>
        <taxon>Arthropoda</taxon>
        <taxon>Hexapoda</taxon>
        <taxon>Insecta</taxon>
        <taxon>Pterygota</taxon>
        <taxon>Neoptera</taxon>
        <taxon>Endopterygota</taxon>
        <taxon>Diptera</taxon>
        <taxon>Brachycera</taxon>
        <taxon>Muscomorpha</taxon>
        <taxon>Hippoboscoidea</taxon>
        <taxon>Glossinidae</taxon>
        <taxon>Glossina</taxon>
    </lineage>
</organism>
<dbReference type="VEuPathDB" id="VectorBase:GPAI010687"/>
<evidence type="ECO:0000313" key="2">
    <source>
        <dbReference type="Proteomes" id="UP000092445"/>
    </source>
</evidence>
<name>A0A1A9ZCP5_GLOPL</name>
<evidence type="ECO:0000313" key="1">
    <source>
        <dbReference type="EnsemblMetazoa" id="GPAI010687-PA"/>
    </source>
</evidence>